<reference evidence="1" key="1">
    <citation type="journal article" date="2023" name="Mol. Phylogenet. Evol.">
        <title>Genome-scale phylogeny and comparative genomics of the fungal order Sordariales.</title>
        <authorList>
            <person name="Hensen N."/>
            <person name="Bonometti L."/>
            <person name="Westerberg I."/>
            <person name="Brannstrom I.O."/>
            <person name="Guillou S."/>
            <person name="Cros-Aarteil S."/>
            <person name="Calhoun S."/>
            <person name="Haridas S."/>
            <person name="Kuo A."/>
            <person name="Mondo S."/>
            <person name="Pangilinan J."/>
            <person name="Riley R."/>
            <person name="LaButti K."/>
            <person name="Andreopoulos B."/>
            <person name="Lipzen A."/>
            <person name="Chen C."/>
            <person name="Yan M."/>
            <person name="Daum C."/>
            <person name="Ng V."/>
            <person name="Clum A."/>
            <person name="Steindorff A."/>
            <person name="Ohm R.A."/>
            <person name="Martin F."/>
            <person name="Silar P."/>
            <person name="Natvig D.O."/>
            <person name="Lalanne C."/>
            <person name="Gautier V."/>
            <person name="Ament-Velasquez S.L."/>
            <person name="Kruys A."/>
            <person name="Hutchinson M.I."/>
            <person name="Powell A.J."/>
            <person name="Barry K."/>
            <person name="Miller A.N."/>
            <person name="Grigoriev I.V."/>
            <person name="Debuchy R."/>
            <person name="Gladieux P."/>
            <person name="Hiltunen Thoren M."/>
            <person name="Johannesson H."/>
        </authorList>
    </citation>
    <scope>NUCLEOTIDE SEQUENCE</scope>
    <source>
        <strain evidence="1">PSN243</strain>
    </source>
</reference>
<proteinExistence type="predicted"/>
<name>A0AAV9GEV8_9PEZI</name>
<dbReference type="EMBL" id="MU865961">
    <property type="protein sequence ID" value="KAK4445888.1"/>
    <property type="molecule type" value="Genomic_DNA"/>
</dbReference>
<evidence type="ECO:0000313" key="1">
    <source>
        <dbReference type="EMBL" id="KAK4445888.1"/>
    </source>
</evidence>
<comment type="caution">
    <text evidence="1">The sequence shown here is derived from an EMBL/GenBank/DDBJ whole genome shotgun (WGS) entry which is preliminary data.</text>
</comment>
<organism evidence="1 2">
    <name type="scientific">Podospora aff. communis PSN243</name>
    <dbReference type="NCBI Taxonomy" id="3040156"/>
    <lineage>
        <taxon>Eukaryota</taxon>
        <taxon>Fungi</taxon>
        <taxon>Dikarya</taxon>
        <taxon>Ascomycota</taxon>
        <taxon>Pezizomycotina</taxon>
        <taxon>Sordariomycetes</taxon>
        <taxon>Sordariomycetidae</taxon>
        <taxon>Sordariales</taxon>
        <taxon>Podosporaceae</taxon>
        <taxon>Podospora</taxon>
    </lineage>
</organism>
<dbReference type="Proteomes" id="UP001321760">
    <property type="component" value="Unassembled WGS sequence"/>
</dbReference>
<gene>
    <name evidence="1" type="ORF">QBC34DRAFT_305980</name>
</gene>
<accession>A0AAV9GEV8</accession>
<dbReference type="AlphaFoldDB" id="A0AAV9GEV8"/>
<keyword evidence="2" id="KW-1185">Reference proteome</keyword>
<evidence type="ECO:0000313" key="2">
    <source>
        <dbReference type="Proteomes" id="UP001321760"/>
    </source>
</evidence>
<sequence>MLLSLPIATSAQSFVGGALSSLPGPYGIPASTVADAFQVPNSYLTVPIHGYNTSIPAGSTVATGSTIDGWTLAIGVSANVPLAGATNATVNTQGYMEMTALSITPPAALDTPSFRTRDWRLCAIVFTGGLLGVNGTAGTARDGGCGEDLPGACIAQLQAMSVAPRGNGSESACGGMEVPELCVEHFVGHGDGYVLEISPSEDGDAGIFFAAGSAPFTHRGNATLLAKAENAVWPLVLTWTHFGEGNQTHDSVGWMSCLQAGGAGASSAGSRVLGTSTWALALAGAVAMAI</sequence>
<protein>
    <submittedName>
        <fullName evidence="1">Uncharacterized protein</fullName>
    </submittedName>
</protein>
<reference evidence="1" key="2">
    <citation type="submission" date="2023-05" db="EMBL/GenBank/DDBJ databases">
        <authorList>
            <consortium name="Lawrence Berkeley National Laboratory"/>
            <person name="Steindorff A."/>
            <person name="Hensen N."/>
            <person name="Bonometti L."/>
            <person name="Westerberg I."/>
            <person name="Brannstrom I.O."/>
            <person name="Guillou S."/>
            <person name="Cros-Aarteil S."/>
            <person name="Calhoun S."/>
            <person name="Haridas S."/>
            <person name="Kuo A."/>
            <person name="Mondo S."/>
            <person name="Pangilinan J."/>
            <person name="Riley R."/>
            <person name="Labutti K."/>
            <person name="Andreopoulos B."/>
            <person name="Lipzen A."/>
            <person name="Chen C."/>
            <person name="Yanf M."/>
            <person name="Daum C."/>
            <person name="Ng V."/>
            <person name="Clum A."/>
            <person name="Ohm R."/>
            <person name="Martin F."/>
            <person name="Silar P."/>
            <person name="Natvig D."/>
            <person name="Lalanne C."/>
            <person name="Gautier V."/>
            <person name="Ament-Velasquez S.L."/>
            <person name="Kruys A."/>
            <person name="Hutchinson M.I."/>
            <person name="Powell A.J."/>
            <person name="Barry K."/>
            <person name="Miller A.N."/>
            <person name="Grigoriev I.V."/>
            <person name="Debuchy R."/>
            <person name="Gladieux P."/>
            <person name="Thoren M.H."/>
            <person name="Johannesson H."/>
        </authorList>
    </citation>
    <scope>NUCLEOTIDE SEQUENCE</scope>
    <source>
        <strain evidence="1">PSN243</strain>
    </source>
</reference>